<reference evidence="3" key="1">
    <citation type="journal article" date="2015" name="MBio">
        <title>Genome-Resolved Metagenomic Analysis Reveals Roles for Candidate Phyla and Other Microbial Community Members in Biogeochemical Transformations in Oil Reservoirs.</title>
        <authorList>
            <person name="Hu P."/>
            <person name="Tom L."/>
            <person name="Singh A."/>
            <person name="Thomas B.C."/>
            <person name="Baker B.J."/>
            <person name="Piceno Y.M."/>
            <person name="Andersen G.L."/>
            <person name="Banfield J.F."/>
        </authorList>
    </citation>
    <scope>NUCLEOTIDE SEQUENCE [LARGE SCALE GENOMIC DNA]</scope>
</reference>
<proteinExistence type="predicted"/>
<evidence type="ECO:0000313" key="2">
    <source>
        <dbReference type="EMBL" id="KUK80472.1"/>
    </source>
</evidence>
<protein>
    <submittedName>
        <fullName evidence="2">Putative multitransmembrane protein</fullName>
    </submittedName>
</protein>
<keyword evidence="1" id="KW-0472">Membrane</keyword>
<dbReference type="Pfam" id="PF07907">
    <property type="entry name" value="YibE_F"/>
    <property type="match status" value="1"/>
</dbReference>
<gene>
    <name evidence="2" type="ORF">XD94_0956</name>
</gene>
<feature type="transmembrane region" description="Helical" evidence="1">
    <location>
        <begin position="303"/>
        <end position="327"/>
    </location>
</feature>
<feature type="transmembrane region" description="Helical" evidence="1">
    <location>
        <begin position="12"/>
        <end position="31"/>
    </location>
</feature>
<dbReference type="Proteomes" id="UP000054092">
    <property type="component" value="Unassembled WGS sequence"/>
</dbReference>
<name>A0A124FY95_9BACT</name>
<feature type="transmembrane region" description="Helical" evidence="1">
    <location>
        <begin position="204"/>
        <end position="225"/>
    </location>
</feature>
<dbReference type="InterPro" id="IPR012507">
    <property type="entry name" value="YibE_F"/>
</dbReference>
<dbReference type="AlphaFoldDB" id="A0A124FY95"/>
<evidence type="ECO:0000256" key="1">
    <source>
        <dbReference type="SAM" id="Phobius"/>
    </source>
</evidence>
<dbReference type="PANTHER" id="PTHR41771">
    <property type="entry name" value="MEMBRANE PROTEIN-RELATED"/>
    <property type="match status" value="1"/>
</dbReference>
<accession>A0A124FY95</accession>
<evidence type="ECO:0000313" key="3">
    <source>
        <dbReference type="Proteomes" id="UP000054092"/>
    </source>
</evidence>
<feature type="transmembrane region" description="Helical" evidence="1">
    <location>
        <begin position="124"/>
        <end position="146"/>
    </location>
</feature>
<sequence length="407" mass="44430">MRKVSISGSKKRYELLFVLILVAVNIVLIIIPNRYDKSSNYSYTVGKIVEVDNTELKQYGLIKQGSQYLTVKIKRGELKGQVFETDNNLIGKMELDKVLSEGDTVYVEYSTIGDGSIYVKVVDFYRLGTEMLLFTVFGVMLILFAGFTGLKTLLSFTTTLLVLWKVMIPLYLQGFNPVLIAFAIVSALTLAIIFLVGGFTRKGFVAFLGSISGVLVTLILSLSFSDPFYINGSVMPFAETLLYSGFAHLDLNQLFLASIFIGSSGAVMDIGMDLSASMQEVVFKNPDITTRELMFSGFRVGRAVVGTMTTTLLFAYSGGYLTLLMAFMAQGVNTSAMLNLNYFSSEVLITVIGSFGLVLTAPLTAIIGAFVFTRKGSELLIPANQEAGQSVDKKARELGPAINDSVD</sequence>
<keyword evidence="1" id="KW-0812">Transmembrane</keyword>
<dbReference type="PANTHER" id="PTHR41771:SF1">
    <property type="entry name" value="MEMBRANE PROTEIN"/>
    <property type="match status" value="1"/>
</dbReference>
<organism evidence="2 3">
    <name type="scientific">Mesotoga prima</name>
    <dbReference type="NCBI Taxonomy" id="1184387"/>
    <lineage>
        <taxon>Bacteria</taxon>
        <taxon>Thermotogati</taxon>
        <taxon>Thermotogota</taxon>
        <taxon>Thermotogae</taxon>
        <taxon>Kosmotogales</taxon>
        <taxon>Kosmotogaceae</taxon>
        <taxon>Mesotoga</taxon>
    </lineage>
</organism>
<dbReference type="PATRIC" id="fig|1184387.3.peg.1364"/>
<feature type="transmembrane region" description="Helical" evidence="1">
    <location>
        <begin position="178"/>
        <end position="197"/>
    </location>
</feature>
<dbReference type="EMBL" id="LGGP01000152">
    <property type="protein sequence ID" value="KUK80472.1"/>
    <property type="molecule type" value="Genomic_DNA"/>
</dbReference>
<keyword evidence="1" id="KW-1133">Transmembrane helix</keyword>
<feature type="transmembrane region" description="Helical" evidence="1">
    <location>
        <begin position="347"/>
        <end position="372"/>
    </location>
</feature>
<comment type="caution">
    <text evidence="2">The sequence shown here is derived from an EMBL/GenBank/DDBJ whole genome shotgun (WGS) entry which is preliminary data.</text>
</comment>
<feature type="transmembrane region" description="Helical" evidence="1">
    <location>
        <begin position="245"/>
        <end position="268"/>
    </location>
</feature>